<dbReference type="Pfam" id="PF00326">
    <property type="entry name" value="Peptidase_S9"/>
    <property type="match status" value="1"/>
</dbReference>
<dbReference type="Gene3D" id="3.40.50.1820">
    <property type="entry name" value="alpha/beta hydrolase"/>
    <property type="match status" value="1"/>
</dbReference>
<dbReference type="GO" id="GO:0016788">
    <property type="term" value="F:hydrolase activity, acting on ester bonds"/>
    <property type="evidence" value="ECO:0007669"/>
    <property type="project" value="UniProtKB-ARBA"/>
</dbReference>
<gene>
    <name evidence="3" type="ORF">SAMN04487906_1357</name>
</gene>
<dbReference type="InterPro" id="IPR029058">
    <property type="entry name" value="AB_hydrolase_fold"/>
</dbReference>
<dbReference type="InterPro" id="IPR001375">
    <property type="entry name" value="Peptidase_S9_cat"/>
</dbReference>
<proteinExistence type="predicted"/>
<dbReference type="Proteomes" id="UP000183209">
    <property type="component" value="Unassembled WGS sequence"/>
</dbReference>
<dbReference type="InterPro" id="IPR036514">
    <property type="entry name" value="SGNH_hydro_sf"/>
</dbReference>
<dbReference type="PANTHER" id="PTHR30383">
    <property type="entry name" value="THIOESTERASE 1/PROTEASE 1/LYSOPHOSPHOLIPASE L1"/>
    <property type="match status" value="1"/>
</dbReference>
<dbReference type="SUPFAM" id="SSF53474">
    <property type="entry name" value="alpha/beta-Hydrolases"/>
    <property type="match status" value="1"/>
</dbReference>
<protein>
    <submittedName>
        <fullName evidence="3">Lysophospholipase L1</fullName>
    </submittedName>
</protein>
<dbReference type="Pfam" id="PF13472">
    <property type="entry name" value="Lipase_GDSL_2"/>
    <property type="match status" value="2"/>
</dbReference>
<feature type="domain" description="Peptidase S9 prolyl oligopeptidase catalytic" evidence="1">
    <location>
        <begin position="323"/>
        <end position="465"/>
    </location>
</feature>
<accession>A0A1I6RUK6</accession>
<dbReference type="SUPFAM" id="SSF52266">
    <property type="entry name" value="SGNH hydrolase"/>
    <property type="match status" value="2"/>
</dbReference>
<reference evidence="3 4" key="1">
    <citation type="submission" date="2016-10" db="EMBL/GenBank/DDBJ databases">
        <authorList>
            <person name="de Groot N.N."/>
        </authorList>
    </citation>
    <scope>NUCLEOTIDE SEQUENCE [LARGE SCALE GENOMIC DNA]</scope>
    <source>
        <strain evidence="3 4">CGMCC 1.6114</strain>
    </source>
</reference>
<name>A0A1I6RUK6_9FLAO</name>
<dbReference type="Gene3D" id="3.40.50.1110">
    <property type="entry name" value="SGNH hydrolase"/>
    <property type="match status" value="2"/>
</dbReference>
<evidence type="ECO:0000259" key="1">
    <source>
        <dbReference type="Pfam" id="PF00326"/>
    </source>
</evidence>
<evidence type="ECO:0000259" key="2">
    <source>
        <dbReference type="Pfam" id="PF13472"/>
    </source>
</evidence>
<dbReference type="GO" id="GO:0008236">
    <property type="term" value="F:serine-type peptidase activity"/>
    <property type="evidence" value="ECO:0007669"/>
    <property type="project" value="InterPro"/>
</dbReference>
<feature type="domain" description="SGNH hydrolase-type esterase" evidence="2">
    <location>
        <begin position="532"/>
        <end position="706"/>
    </location>
</feature>
<dbReference type="EMBL" id="FPAG01000003">
    <property type="protein sequence ID" value="SFS68407.1"/>
    <property type="molecule type" value="Genomic_DNA"/>
</dbReference>
<dbReference type="GO" id="GO:0006508">
    <property type="term" value="P:proteolysis"/>
    <property type="evidence" value="ECO:0007669"/>
    <property type="project" value="InterPro"/>
</dbReference>
<sequence length="721" mass="81437">MKLQIGLMYFKKVFTSVFILFMLINGYGQISVGERVKIACVGNSITYGMNVENRNHNSYPAQLQAMLGDNYLVENFGVSSRTLTRKGNYPYWKEDAFKKALAFKADIVFIKLGSNDAKAVNRIHLEDYESDYKALINEFKVANPKSRIVLIYPLPSFHSDTTYIWEPVIRDQIIPKIKKVAYDTGVETVDMHQLFMDKSNLVPDKIHPNSLGATIMARRLYEVVKQSSVEKIKITSSEDVKDIRRSDFHGYNQYDFIFKGNAVKIVFPKKPAVGKPWIWRARFFGHEPQTDIALLERGFYVVYSDVANLYGSDEAIQRWNRFYKYLQEQGFAKKGAIEAMSRGGLIAYNWAAKNPDKVACVYADAPVLDILSWPIGNGKYKGSLKDTEQLKKVYGLTADEDLYRFKGSPINKVKRIVRGKYPMLHVCGADDAVVPLDENTQPFTRNIRNSGGDIRTIFKENNGHHPHSLKNPTVIVNFILEATNQKLNLAVVPAPSGEFRSGAGWTKGTDWWKQAEDIDSICANTEDADILLIGNSITQGWGSNRPHVTYKPGKSVLDSLFPNEKIINAGISGDRTQNVLYRIKNGHYEKCRPKVAVITIGVNNFINDDNAVEIVAGIERIVELASSKFSSQTKILLFGPLPTGVESDSDRRMKYNTIHNHLKKLSLPDNVIYCNPVEELTDANGTLNLDLYSNDGIHLKPKGYKVWGGYIENRIKNIQTK</sequence>
<evidence type="ECO:0000313" key="4">
    <source>
        <dbReference type="Proteomes" id="UP000183209"/>
    </source>
</evidence>
<dbReference type="InterPro" id="IPR013830">
    <property type="entry name" value="SGNH_hydro"/>
</dbReference>
<dbReference type="InterPro" id="IPR051532">
    <property type="entry name" value="Ester_Hydrolysis_Enzymes"/>
</dbReference>
<dbReference type="AlphaFoldDB" id="A0A1I6RUK6"/>
<organism evidence="3 4">
    <name type="scientific">Zhouia amylolytica</name>
    <dbReference type="NCBI Taxonomy" id="376730"/>
    <lineage>
        <taxon>Bacteria</taxon>
        <taxon>Pseudomonadati</taxon>
        <taxon>Bacteroidota</taxon>
        <taxon>Flavobacteriia</taxon>
        <taxon>Flavobacteriales</taxon>
        <taxon>Flavobacteriaceae</taxon>
        <taxon>Zhouia</taxon>
    </lineage>
</organism>
<evidence type="ECO:0000313" key="3">
    <source>
        <dbReference type="EMBL" id="SFS68407.1"/>
    </source>
</evidence>
<feature type="domain" description="SGNH hydrolase-type esterase" evidence="2">
    <location>
        <begin position="40"/>
        <end position="213"/>
    </location>
</feature>
<dbReference type="RefSeq" id="WP_175496550.1">
    <property type="nucleotide sequence ID" value="NZ_FPAG01000003.1"/>
</dbReference>